<gene>
    <name evidence="1" type="ORF">J4P68_14335</name>
</gene>
<keyword evidence="2" id="KW-1185">Reference proteome</keyword>
<organism evidence="1 2">
    <name type="scientific">Bradyrhizobium quebecense</name>
    <dbReference type="NCBI Taxonomy" id="2748629"/>
    <lineage>
        <taxon>Bacteria</taxon>
        <taxon>Pseudomonadati</taxon>
        <taxon>Pseudomonadota</taxon>
        <taxon>Alphaproteobacteria</taxon>
        <taxon>Hyphomicrobiales</taxon>
        <taxon>Nitrobacteraceae</taxon>
        <taxon>Bradyrhizobium</taxon>
    </lineage>
</organism>
<dbReference type="EMBL" id="JAGEPA010000001">
    <property type="protein sequence ID" value="MBO1430616.1"/>
    <property type="molecule type" value="Genomic_DNA"/>
</dbReference>
<evidence type="ECO:0000313" key="1">
    <source>
        <dbReference type="EMBL" id="MBO1430616.1"/>
    </source>
</evidence>
<reference evidence="1" key="1">
    <citation type="journal article" date="2021" name="Int. J. Syst. Evol. Microbiol.">
        <title>Bradyrhizobium septentrionale sp. nov. (sv. septentrionale) and Bradyrhizobium quebecense sp. nov. (sv. septentrionale) associated with legumes native to Canada possess rearranged symbiosis genes and numerous insertion sequences.</title>
        <authorList>
            <person name="Bromfield E.S.P."/>
            <person name="Cloutier S."/>
        </authorList>
    </citation>
    <scope>NUCLEOTIDE SEQUENCE</scope>
    <source>
        <strain evidence="1">12S5</strain>
    </source>
</reference>
<protein>
    <submittedName>
        <fullName evidence="1">Uncharacterized protein</fullName>
    </submittedName>
</protein>
<comment type="caution">
    <text evidence="1">The sequence shown here is derived from an EMBL/GenBank/DDBJ whole genome shotgun (WGS) entry which is preliminary data.</text>
</comment>
<dbReference type="RefSeq" id="WP_207841009.1">
    <property type="nucleotide sequence ID" value="NZ_CP088282.1"/>
</dbReference>
<accession>A0ABS3MGK0</accession>
<evidence type="ECO:0000313" key="2">
    <source>
        <dbReference type="Proteomes" id="UP000692816"/>
    </source>
</evidence>
<proteinExistence type="predicted"/>
<sequence length="52" mass="5804">MRDDSRTIARLPRPDLDLVMMMTAARYGQPKEGLAAIDILTNIIIPAVRDAH</sequence>
<name>A0ABS3MGK0_9BRAD</name>
<dbReference type="Proteomes" id="UP000692816">
    <property type="component" value="Unassembled WGS sequence"/>
</dbReference>